<evidence type="ECO:0000256" key="11">
    <source>
        <dbReference type="SAM" id="MobiDB-lite"/>
    </source>
</evidence>
<keyword evidence="2" id="KW-0963">Cytoplasm</keyword>
<feature type="binding site" evidence="8">
    <location>
        <begin position="98"/>
        <end position="105"/>
    </location>
    <ligand>
        <name>ATP</name>
        <dbReference type="ChEBI" id="CHEBI:30616"/>
    </ligand>
</feature>
<dbReference type="PRINTS" id="PR00380">
    <property type="entry name" value="KINESINHEAVY"/>
</dbReference>
<dbReference type="GO" id="GO:0005876">
    <property type="term" value="C:spindle microtubule"/>
    <property type="evidence" value="ECO:0007669"/>
    <property type="project" value="TreeGrafter"/>
</dbReference>
<dbReference type="InterPro" id="IPR036961">
    <property type="entry name" value="Kinesin_motor_dom_sf"/>
</dbReference>
<dbReference type="EMBL" id="CAEFZW010000006">
    <property type="protein sequence ID" value="CAB4255567.1"/>
    <property type="molecule type" value="Genomic_DNA"/>
</dbReference>
<reference evidence="13 14" key="1">
    <citation type="submission" date="2020-05" db="EMBL/GenBank/DDBJ databases">
        <authorList>
            <person name="Casaregola S."/>
            <person name="Devillers H."/>
            <person name="Grondin C."/>
        </authorList>
    </citation>
    <scope>NUCLEOTIDE SEQUENCE [LARGE SCALE GENOMIC DNA]</scope>
    <source>
        <strain evidence="13 14">CLIB 1767</strain>
    </source>
</reference>
<feature type="compositionally biased region" description="Polar residues" evidence="11">
    <location>
        <begin position="869"/>
        <end position="896"/>
    </location>
</feature>
<feature type="coiled-coil region" evidence="10">
    <location>
        <begin position="411"/>
        <end position="482"/>
    </location>
</feature>
<dbReference type="GO" id="GO:0007018">
    <property type="term" value="P:microtubule-based movement"/>
    <property type="evidence" value="ECO:0007669"/>
    <property type="project" value="InterPro"/>
</dbReference>
<evidence type="ECO:0000256" key="1">
    <source>
        <dbReference type="ARBA" id="ARBA00004245"/>
    </source>
</evidence>
<dbReference type="GO" id="GO:0005524">
    <property type="term" value="F:ATP binding"/>
    <property type="evidence" value="ECO:0007669"/>
    <property type="project" value="UniProtKB-UniRule"/>
</dbReference>
<keyword evidence="4 8" id="KW-0547">Nucleotide-binding</keyword>
<sequence length="915" mass="104234">MSRDLNITVAVRCRGRNQREVAQKSSIVVTVPTVSGANEVIINTTGDVGIAAQLNSKRYTVDKVFGPSASQALLFAEVAQPLFHEFIQGYNCTMLVYGMTSTGKTYTMTGDEQLDGNDSLRENAGIIPRIMFQLFDTLKEQNLDHIVKCSFIELYNEELKDLLDNDGNEQYKKLRIFDSTPDSRNNSPKLSQRNNAKKYNYKLRRTSMQPSTSTTTGTSNSPQPSPGPNDNNTIYIQNLQEFHITSANEGLALLQKGLNHRQVATTKMNDFSSRSHTIFTITLYKQHQGELFRLSKMNLVDLAGSENISRSGALNQRAKEAGSINQSLLTLGRVINALADKSSHVPFRESKLTRLLQDSLGGNTKTALIATISPAKVTSDETCSTLEYASKAKNIKNKPQLGSFVMKDILLKNVTTELAKLKNDLLSTKAKDGIFMSQEHYKEMNHDMENYKTELDEAKRLVKSLNEKVNGLTEEKQRLTKSLDLQNIKTDSLNNSINDLQKKIMISSETERQLSNQIVQLDETTTSLKDDIKTFKQKELSIDSKFKLILNDQLKILKEKFLNQLHELQAYDDESFEVQPHIDDLQKEISSSLTILETNIRDSYQSCIGEFLKETPELFKEIEGNVTNINSLSIHFYKQISENLSDISEEYNNLKQYLNDRLFQNNHEERLGNYVNKTTELMEQSSSNLMENVKEMVENYLISNKQLLVDSMQRSTNDIIEQEMKLLKPRQQKWESSIELINKCDSLSNTYFNNMNNTLHSTKSNINVSNEKIKESVIKINDRFSDQERNERRNIITENTTINDNIKQIVTKTSTLKSRFDETHILAKHSINEINGLDKSIRTILHDIEPETTTRVVEQNIFLKDNSTKMDSGSKSPLKVSSNNLDFSEVESNNNNTKKRRLSRNNIDGYIKLQK</sequence>
<dbReference type="OrthoDB" id="3176171at2759"/>
<keyword evidence="6 8" id="KW-0505">Motor protein</keyword>
<dbReference type="InterPro" id="IPR047149">
    <property type="entry name" value="KIF11-like"/>
</dbReference>
<dbReference type="PANTHER" id="PTHR47970:SF12">
    <property type="entry name" value="KINESIN FAMILY MEMBER 11"/>
    <property type="match status" value="1"/>
</dbReference>
<evidence type="ECO:0000256" key="7">
    <source>
        <dbReference type="ARBA" id="ARBA00023212"/>
    </source>
</evidence>
<evidence type="ECO:0000256" key="4">
    <source>
        <dbReference type="ARBA" id="ARBA00022741"/>
    </source>
</evidence>
<keyword evidence="7" id="KW-0206">Cytoskeleton</keyword>
<feature type="domain" description="Kinesin motor" evidence="12">
    <location>
        <begin position="6"/>
        <end position="395"/>
    </location>
</feature>
<comment type="subcellular location">
    <subcellularLocation>
        <location evidence="1">Cytoplasm</location>
        <location evidence="1">Cytoskeleton</location>
    </subcellularLocation>
</comment>
<evidence type="ECO:0000313" key="13">
    <source>
        <dbReference type="EMBL" id="CAB4255567.1"/>
    </source>
</evidence>
<evidence type="ECO:0000313" key="14">
    <source>
        <dbReference type="Proteomes" id="UP000644660"/>
    </source>
</evidence>
<feature type="region of interest" description="Disordered" evidence="11">
    <location>
        <begin position="175"/>
        <end position="233"/>
    </location>
</feature>
<dbReference type="PROSITE" id="PS50067">
    <property type="entry name" value="KINESIN_MOTOR_2"/>
    <property type="match status" value="1"/>
</dbReference>
<keyword evidence="5 8" id="KW-0067">ATP-binding</keyword>
<evidence type="ECO:0000256" key="10">
    <source>
        <dbReference type="SAM" id="Coils"/>
    </source>
</evidence>
<evidence type="ECO:0000256" key="9">
    <source>
        <dbReference type="RuleBase" id="RU000394"/>
    </source>
</evidence>
<dbReference type="GO" id="GO:0005634">
    <property type="term" value="C:nucleus"/>
    <property type="evidence" value="ECO:0007669"/>
    <property type="project" value="TreeGrafter"/>
</dbReference>
<dbReference type="PROSITE" id="PS00411">
    <property type="entry name" value="KINESIN_MOTOR_1"/>
    <property type="match status" value="1"/>
</dbReference>
<dbReference type="AlphaFoldDB" id="A0A8H2VHH3"/>
<dbReference type="GO" id="GO:0000073">
    <property type="term" value="P:initial mitotic spindle pole body separation"/>
    <property type="evidence" value="ECO:0007669"/>
    <property type="project" value="TreeGrafter"/>
</dbReference>
<evidence type="ECO:0000259" key="12">
    <source>
        <dbReference type="PROSITE" id="PS50067"/>
    </source>
</evidence>
<dbReference type="Gene3D" id="3.40.850.10">
    <property type="entry name" value="Kinesin motor domain"/>
    <property type="match status" value="1"/>
</dbReference>
<dbReference type="PANTHER" id="PTHR47970">
    <property type="entry name" value="KINESIN-LIKE PROTEIN KIF11"/>
    <property type="match status" value="1"/>
</dbReference>
<dbReference type="InterPro" id="IPR027417">
    <property type="entry name" value="P-loop_NTPase"/>
</dbReference>
<evidence type="ECO:0000256" key="8">
    <source>
        <dbReference type="PROSITE-ProRule" id="PRU00283"/>
    </source>
</evidence>
<keyword evidence="14" id="KW-1185">Reference proteome</keyword>
<proteinExistence type="inferred from homology"/>
<dbReference type="GeneID" id="64858622"/>
<dbReference type="GO" id="GO:0008017">
    <property type="term" value="F:microtubule binding"/>
    <property type="evidence" value="ECO:0007669"/>
    <property type="project" value="InterPro"/>
</dbReference>
<organism evidence="13 14">
    <name type="scientific">Maudiozyma barnettii</name>
    <dbReference type="NCBI Taxonomy" id="61262"/>
    <lineage>
        <taxon>Eukaryota</taxon>
        <taxon>Fungi</taxon>
        <taxon>Dikarya</taxon>
        <taxon>Ascomycota</taxon>
        <taxon>Saccharomycotina</taxon>
        <taxon>Saccharomycetes</taxon>
        <taxon>Saccharomycetales</taxon>
        <taxon>Saccharomycetaceae</taxon>
        <taxon>Maudiozyma</taxon>
    </lineage>
</organism>
<dbReference type="Proteomes" id="UP000644660">
    <property type="component" value="Unassembled WGS sequence"/>
</dbReference>
<dbReference type="GO" id="GO:0072686">
    <property type="term" value="C:mitotic spindle"/>
    <property type="evidence" value="ECO:0007669"/>
    <property type="project" value="TreeGrafter"/>
</dbReference>
<comment type="similarity">
    <text evidence="8 9">Belongs to the TRAFAC class myosin-kinesin ATPase superfamily. Kinesin family.</text>
</comment>
<gene>
    <name evidence="13" type="ORF">KABA2_06S08514</name>
</gene>
<evidence type="ECO:0000256" key="2">
    <source>
        <dbReference type="ARBA" id="ARBA00022490"/>
    </source>
</evidence>
<accession>A0A8H2VHH3</accession>
<dbReference type="SMART" id="SM00129">
    <property type="entry name" value="KISc"/>
    <property type="match status" value="1"/>
</dbReference>
<comment type="caution">
    <text evidence="13">The sequence shown here is derived from an EMBL/GenBank/DDBJ whole genome shotgun (WGS) entry which is preliminary data.</text>
</comment>
<dbReference type="InterPro" id="IPR001752">
    <property type="entry name" value="Kinesin_motor_dom"/>
</dbReference>
<dbReference type="Pfam" id="PF00225">
    <property type="entry name" value="Kinesin"/>
    <property type="match status" value="1"/>
</dbReference>
<name>A0A8H2VHH3_9SACH</name>
<keyword evidence="10" id="KW-0175">Coiled coil</keyword>
<keyword evidence="3 9" id="KW-0493">Microtubule</keyword>
<evidence type="ECO:0000256" key="3">
    <source>
        <dbReference type="ARBA" id="ARBA00022701"/>
    </source>
</evidence>
<dbReference type="SUPFAM" id="SSF52540">
    <property type="entry name" value="P-loop containing nucleoside triphosphate hydrolases"/>
    <property type="match status" value="1"/>
</dbReference>
<feature type="compositionally biased region" description="Polar residues" evidence="11">
    <location>
        <begin position="180"/>
        <end position="194"/>
    </location>
</feature>
<dbReference type="GO" id="GO:0008569">
    <property type="term" value="F:minus-end-directed microtubule motor activity"/>
    <property type="evidence" value="ECO:0007669"/>
    <property type="project" value="TreeGrafter"/>
</dbReference>
<feature type="compositionally biased region" description="Low complexity" evidence="11">
    <location>
        <begin position="209"/>
        <end position="222"/>
    </location>
</feature>
<feature type="compositionally biased region" description="Basic residues" evidence="11">
    <location>
        <begin position="195"/>
        <end position="205"/>
    </location>
</feature>
<dbReference type="RefSeq" id="XP_041407411.1">
    <property type="nucleotide sequence ID" value="XM_041551477.1"/>
</dbReference>
<evidence type="ECO:0000256" key="5">
    <source>
        <dbReference type="ARBA" id="ARBA00022840"/>
    </source>
</evidence>
<dbReference type="InterPro" id="IPR019821">
    <property type="entry name" value="Kinesin_motor_CS"/>
</dbReference>
<feature type="region of interest" description="Disordered" evidence="11">
    <location>
        <begin position="867"/>
        <end position="908"/>
    </location>
</feature>
<dbReference type="GO" id="GO:0008574">
    <property type="term" value="F:plus-end-directed microtubule motor activity"/>
    <property type="evidence" value="ECO:0007669"/>
    <property type="project" value="TreeGrafter"/>
</dbReference>
<protein>
    <recommendedName>
        <fullName evidence="9">Kinesin-like protein</fullName>
    </recommendedName>
</protein>
<evidence type="ECO:0000256" key="6">
    <source>
        <dbReference type="ARBA" id="ARBA00023175"/>
    </source>
</evidence>